<feature type="compositionally biased region" description="Low complexity" evidence="1">
    <location>
        <begin position="249"/>
        <end position="260"/>
    </location>
</feature>
<organism evidence="2 3">
    <name type="scientific">Streptomyces ehimensis</name>
    <dbReference type="NCBI Taxonomy" id="68195"/>
    <lineage>
        <taxon>Bacteria</taxon>
        <taxon>Bacillati</taxon>
        <taxon>Actinomycetota</taxon>
        <taxon>Actinomycetes</taxon>
        <taxon>Kitasatosporales</taxon>
        <taxon>Streptomycetaceae</taxon>
        <taxon>Streptomyces</taxon>
    </lineage>
</organism>
<name>A0ABV9BP54_9ACTN</name>
<comment type="caution">
    <text evidence="2">The sequence shown here is derived from an EMBL/GenBank/DDBJ whole genome shotgun (WGS) entry which is preliminary data.</text>
</comment>
<dbReference type="InterPro" id="IPR023214">
    <property type="entry name" value="HAD_sf"/>
</dbReference>
<sequence length="260" mass="27693">MVESLRRIRLAAVNIDGVLLNDTFSPVIHRFVTDRGGRYTADVEYAVFSQPQLVAARALGAAAGVDWAPEKVLEVYFRERAAYLEHDPVRLLDGAVELLRRLRALGLRVVCYGGLDAAHFDRHLGAHADLFDGPRYVCTNDFRPGVKEITTEIFGLGLDEAVFVDDVARVAETARELGVAFIGHPSGFAHGYQGELMRAAGVRHLAGSLAAIDESLLRTVDAEAAAGTSWAAATGPGDAQRTGIMEPVDGAAPDGTAAGA</sequence>
<accession>A0ABV9BP54</accession>
<feature type="region of interest" description="Disordered" evidence="1">
    <location>
        <begin position="231"/>
        <end position="260"/>
    </location>
</feature>
<keyword evidence="3" id="KW-1185">Reference proteome</keyword>
<dbReference type="GO" id="GO:0016787">
    <property type="term" value="F:hydrolase activity"/>
    <property type="evidence" value="ECO:0007669"/>
    <property type="project" value="UniProtKB-KW"/>
</dbReference>
<protein>
    <submittedName>
        <fullName evidence="2">HAD family hydrolase</fullName>
    </submittedName>
</protein>
<dbReference type="EMBL" id="JBHSFS010000011">
    <property type="protein sequence ID" value="MFC4515901.1"/>
    <property type="molecule type" value="Genomic_DNA"/>
</dbReference>
<proteinExistence type="predicted"/>
<reference evidence="3" key="1">
    <citation type="journal article" date="2019" name="Int. J. Syst. Evol. Microbiol.">
        <title>The Global Catalogue of Microorganisms (GCM) 10K type strain sequencing project: providing services to taxonomists for standard genome sequencing and annotation.</title>
        <authorList>
            <consortium name="The Broad Institute Genomics Platform"/>
            <consortium name="The Broad Institute Genome Sequencing Center for Infectious Disease"/>
            <person name="Wu L."/>
            <person name="Ma J."/>
        </authorList>
    </citation>
    <scope>NUCLEOTIDE SEQUENCE [LARGE SCALE GENOMIC DNA]</scope>
    <source>
        <strain evidence="3">CECT 8064</strain>
    </source>
</reference>
<evidence type="ECO:0000256" key="1">
    <source>
        <dbReference type="SAM" id="MobiDB-lite"/>
    </source>
</evidence>
<dbReference type="Pfam" id="PF00702">
    <property type="entry name" value="Hydrolase"/>
    <property type="match status" value="1"/>
</dbReference>
<keyword evidence="2" id="KW-0378">Hydrolase</keyword>
<dbReference type="InterPro" id="IPR036412">
    <property type="entry name" value="HAD-like_sf"/>
</dbReference>
<dbReference type="Gene3D" id="3.40.50.1000">
    <property type="entry name" value="HAD superfamily/HAD-like"/>
    <property type="match status" value="1"/>
</dbReference>
<dbReference type="RefSeq" id="WP_240667367.1">
    <property type="nucleotide sequence ID" value="NZ_JBHSFS010000011.1"/>
</dbReference>
<evidence type="ECO:0000313" key="3">
    <source>
        <dbReference type="Proteomes" id="UP001595990"/>
    </source>
</evidence>
<dbReference type="SUPFAM" id="SSF56784">
    <property type="entry name" value="HAD-like"/>
    <property type="match status" value="1"/>
</dbReference>
<gene>
    <name evidence="2" type="ORF">ACFPEN_23475</name>
</gene>
<evidence type="ECO:0000313" key="2">
    <source>
        <dbReference type="EMBL" id="MFC4515901.1"/>
    </source>
</evidence>
<dbReference type="Proteomes" id="UP001595990">
    <property type="component" value="Unassembled WGS sequence"/>
</dbReference>